<dbReference type="Proteomes" id="UP000244093">
    <property type="component" value="Unassembled WGS sequence"/>
</dbReference>
<dbReference type="InterPro" id="IPR007115">
    <property type="entry name" value="6-PTP_synth/QueD"/>
</dbReference>
<evidence type="ECO:0000256" key="1">
    <source>
        <dbReference type="ARBA" id="ARBA00001947"/>
    </source>
</evidence>
<dbReference type="PANTHER" id="PTHR12589:SF7">
    <property type="entry name" value="6-PYRUVOYL TETRAHYDROBIOPTERIN SYNTHASE"/>
    <property type="match status" value="1"/>
</dbReference>
<dbReference type="GO" id="GO:0046872">
    <property type="term" value="F:metal ion binding"/>
    <property type="evidence" value="ECO:0007669"/>
    <property type="project" value="UniProtKB-KW"/>
</dbReference>
<dbReference type="PANTHER" id="PTHR12589">
    <property type="entry name" value="PYRUVOYL TETRAHYDROBIOPTERIN SYNTHASE"/>
    <property type="match status" value="1"/>
</dbReference>
<keyword evidence="2" id="KW-0479">Metal-binding</keyword>
<dbReference type="GO" id="GO:0016829">
    <property type="term" value="F:lyase activity"/>
    <property type="evidence" value="ECO:0007669"/>
    <property type="project" value="UniProtKB-KW"/>
</dbReference>
<dbReference type="InterPro" id="IPR038418">
    <property type="entry name" value="6-PTP_synth/QueD_sf"/>
</dbReference>
<evidence type="ECO:0000313" key="5">
    <source>
        <dbReference type="EMBL" id="PUA33255.1"/>
    </source>
</evidence>
<dbReference type="SUPFAM" id="SSF55620">
    <property type="entry name" value="Tetrahydrobiopterin biosynthesis enzymes-like"/>
    <property type="match status" value="1"/>
</dbReference>
<proteinExistence type="predicted"/>
<organism evidence="5 6">
    <name type="scientific">Zestosphaera tikiterensis</name>
    <dbReference type="NCBI Taxonomy" id="1973259"/>
    <lineage>
        <taxon>Archaea</taxon>
        <taxon>Thermoproteota</taxon>
        <taxon>Thermoprotei</taxon>
        <taxon>Desulfurococcales</taxon>
        <taxon>Desulfurococcaceae</taxon>
        <taxon>Zestosphaera</taxon>
    </lineage>
</organism>
<accession>A0A2R7Y6U1</accession>
<dbReference type="AlphaFoldDB" id="A0A2R7Y6U1"/>
<gene>
    <name evidence="5" type="ORF">B7O98_02130</name>
</gene>
<dbReference type="EMBL" id="NBVN01000002">
    <property type="protein sequence ID" value="PUA33255.1"/>
    <property type="molecule type" value="Genomic_DNA"/>
</dbReference>
<dbReference type="Gene3D" id="3.30.479.10">
    <property type="entry name" value="6-pyruvoyl tetrahydropterin synthase/QueD"/>
    <property type="match status" value="1"/>
</dbReference>
<evidence type="ECO:0000256" key="2">
    <source>
        <dbReference type="ARBA" id="ARBA00022723"/>
    </source>
</evidence>
<keyword evidence="4" id="KW-0456">Lyase</keyword>
<dbReference type="Pfam" id="PF01242">
    <property type="entry name" value="PTPS"/>
    <property type="match status" value="1"/>
</dbReference>
<evidence type="ECO:0008006" key="7">
    <source>
        <dbReference type="Google" id="ProtNLM"/>
    </source>
</evidence>
<keyword evidence="3" id="KW-0862">Zinc</keyword>
<evidence type="ECO:0000256" key="3">
    <source>
        <dbReference type="ARBA" id="ARBA00022833"/>
    </source>
</evidence>
<reference evidence="5 6" key="1">
    <citation type="journal article" date="2018" name="Syst. Appl. Microbiol.">
        <title>A new symbiotic nanoarchaeote (Candidatus Nanoclepta minutus) and its host (Zestosphaera tikiterensis gen. nov., sp. nov.) from a New Zealand hot spring.</title>
        <authorList>
            <person name="St John E."/>
            <person name="Liu Y."/>
            <person name="Podar M."/>
            <person name="Stott M.B."/>
            <person name="Meneghin J."/>
            <person name="Chen Z."/>
            <person name="Lagutin K."/>
            <person name="Mitchell K."/>
            <person name="Reysenbach A.L."/>
        </authorList>
    </citation>
    <scope>NUCLEOTIDE SEQUENCE [LARGE SCALE GENOMIC DNA]</scope>
    <source>
        <strain evidence="5">NZ3</strain>
    </source>
</reference>
<evidence type="ECO:0000313" key="6">
    <source>
        <dbReference type="Proteomes" id="UP000244093"/>
    </source>
</evidence>
<protein>
    <recommendedName>
        <fullName evidence="7">6-pyruvoyl tetrahydrobiopterin synthase</fullName>
    </recommendedName>
</protein>
<name>A0A2R7Y6U1_9CREN</name>
<comment type="caution">
    <text evidence="5">The sequence shown here is derived from an EMBL/GenBank/DDBJ whole genome shotgun (WGS) entry which is preliminary data.</text>
</comment>
<comment type="cofactor">
    <cofactor evidence="1">
        <name>Zn(2+)</name>
        <dbReference type="ChEBI" id="CHEBI:29105"/>
    </cofactor>
</comment>
<sequence>MVNVMKFRDCVGGFYFNSAHYTPVGGSLLLHGHTFSVEVCVSGSLDVSSYWVVDFLKLKELIEGLVKSLDYSLLIPASDLNKVRFEGPFKTRLVSLDCSLITAECLAKYVCDEVSKALVGKGYEFLVKIFEGVDSYVEFVCG</sequence>
<evidence type="ECO:0000256" key="4">
    <source>
        <dbReference type="ARBA" id="ARBA00023239"/>
    </source>
</evidence>